<dbReference type="InterPro" id="IPR014001">
    <property type="entry name" value="Helicase_ATP-bd"/>
</dbReference>
<evidence type="ECO:0000313" key="6">
    <source>
        <dbReference type="EMBL" id="ABX04409.1"/>
    </source>
</evidence>
<dbReference type="BioCyc" id="HAUR316274:GHYA-1794-MONOMER"/>
<dbReference type="PROSITE" id="PS50966">
    <property type="entry name" value="ZF_SWIM"/>
    <property type="match status" value="1"/>
</dbReference>
<dbReference type="InterPro" id="IPR000330">
    <property type="entry name" value="SNF2_N"/>
</dbReference>
<dbReference type="Pfam" id="PF00271">
    <property type="entry name" value="Helicase_C"/>
    <property type="match status" value="1"/>
</dbReference>
<keyword evidence="6" id="KW-0723">Serine/threonine-protein kinase</keyword>
<dbReference type="CDD" id="cd18012">
    <property type="entry name" value="DEXQc_arch_SWI2_SNF2"/>
    <property type="match status" value="1"/>
</dbReference>
<dbReference type="Pfam" id="PF04434">
    <property type="entry name" value="SWIM"/>
    <property type="match status" value="1"/>
</dbReference>
<keyword evidence="2" id="KW-0863">Zinc-finger</keyword>
<dbReference type="InterPro" id="IPR001650">
    <property type="entry name" value="Helicase_C-like"/>
</dbReference>
<dbReference type="PROSITE" id="PS51194">
    <property type="entry name" value="HELICASE_CTER"/>
    <property type="match status" value="1"/>
</dbReference>
<dbReference type="PANTHER" id="PTHR10799">
    <property type="entry name" value="SNF2/RAD54 HELICASE FAMILY"/>
    <property type="match status" value="1"/>
</dbReference>
<dbReference type="InterPro" id="IPR038718">
    <property type="entry name" value="SNF2-like_sf"/>
</dbReference>
<dbReference type="EC" id="2.7.11.1" evidence="6"/>
<name>A9B6V0_HERA2</name>
<sequence length="1055" mass="119930">MLAADLLNISALRAEAGQRVVQAGEAYYRAGQVEMLDLDHDQALFAVHGSQENPYTVTIISDQHWLISDCTCPYAAKGVICKHVVAAALYLYDQLVAHPPSIWRSIFANIQPPTRRRQNSMLLIFSLIERGASWTLVPYTFAERVIPQPVMHDPVALHKHLNTSAMLKHAKIPHTQLQPQQFPHSPEAALTLANMIVAFSQNYFYGITLQLPIILNALVQLLPDAAIFCGDDLHPFQRTLQVAVNRGQIQLHGTATTDGMTLTPMLRFGETSTNLDTDEVRILLFNAEWAIYRDWLVRYDDPGNILSLFRRHNHLNIPAADHTEFIEQYLVPLAEHTALSGDLPHQELVVADPQPRLYLSDHESTLRAELRFGYADHELVYDLQLPAETIRYSHEHATILRIQRQPSIEEQCWGELMRHGLKRGQQPSVATLRSGTTSATFLLNHVPKLAAMNFTIYGEESLLGARVNRHTPSITLRVSSGIDWFDLEAVVRFGETELELAELRRAIRKRKRYVKLADGTLGAIPELWLERYRHLFTLGEMHAETLRFAPTQITLLDGLLHNTDQVDPTFKQRLQGLKTINGIAPQPLPSGFAGVLRSYQKAGYDWLHFLYKYGFGGCLADDMGTGKTIQTLAFLQSLKARGQASASSLIVMPRSLIFNWQREIARWTPDLQVLVHTDQGRPDTVAAFSDYDLVLTTYGTLLRDIDLFATYQFHCLVLDEAQAIKNPSSQTARAARALHADHRLTLTGTPVENSILELWSQFAFLNPSMLGSLEHFRSEFATPIERDGDQQTAQLLRRMVNPFILRRTKDQVAPELPPRNERLMYCDMEPAQQKLYQRYRDQYRAMLLSLIDDQGINDSRIKVLEGLLRLRQICNHPQLVEATFRGHSAKFDQLLETLEVLHAEGHKALIFSQFVQMLTLLWKELDRRNLSYAYLDGKTNNRAAVVDRFQTDPQIHFFLISLKAGGVGLNLTAADYVIHIDPWWNPAVEQQATDRTHRIGQDKPVFIYKLIVRNSVEEKILQLQERKRALANNIITSEQGIVKSLTREDVVDLFS</sequence>
<dbReference type="Pfam" id="PF08455">
    <property type="entry name" value="SNF2_assoc"/>
    <property type="match status" value="1"/>
</dbReference>
<dbReference type="Proteomes" id="UP000000787">
    <property type="component" value="Chromosome"/>
</dbReference>
<evidence type="ECO:0000256" key="1">
    <source>
        <dbReference type="ARBA" id="ARBA00022801"/>
    </source>
</evidence>
<keyword evidence="6" id="KW-0418">Kinase</keyword>
<dbReference type="PROSITE" id="PS51192">
    <property type="entry name" value="HELICASE_ATP_BIND_1"/>
    <property type="match status" value="1"/>
</dbReference>
<reference evidence="6 7" key="1">
    <citation type="journal article" date="2011" name="Stand. Genomic Sci.">
        <title>Complete genome sequence of the filamentous gliding predatory bacterium Herpetosiphon aurantiacus type strain (114-95(T)).</title>
        <authorList>
            <person name="Kiss H."/>
            <person name="Nett M."/>
            <person name="Domin N."/>
            <person name="Martin K."/>
            <person name="Maresca J.A."/>
            <person name="Copeland A."/>
            <person name="Lapidus A."/>
            <person name="Lucas S."/>
            <person name="Berry K.W."/>
            <person name="Glavina Del Rio T."/>
            <person name="Dalin E."/>
            <person name="Tice H."/>
            <person name="Pitluck S."/>
            <person name="Richardson P."/>
            <person name="Bruce D."/>
            <person name="Goodwin L."/>
            <person name="Han C."/>
            <person name="Detter J.C."/>
            <person name="Schmutz J."/>
            <person name="Brettin T."/>
            <person name="Land M."/>
            <person name="Hauser L."/>
            <person name="Kyrpides N.C."/>
            <person name="Ivanova N."/>
            <person name="Goker M."/>
            <person name="Woyke T."/>
            <person name="Klenk H.P."/>
            <person name="Bryant D.A."/>
        </authorList>
    </citation>
    <scope>NUCLEOTIDE SEQUENCE [LARGE SCALE GENOMIC DNA]</scope>
    <source>
        <strain evidence="7">ATCC 23779 / DSM 785 / 114-95</strain>
    </source>
</reference>
<keyword evidence="7" id="KW-1185">Reference proteome</keyword>
<dbReference type="GO" id="GO:0016787">
    <property type="term" value="F:hydrolase activity"/>
    <property type="evidence" value="ECO:0007669"/>
    <property type="project" value="UniProtKB-KW"/>
</dbReference>
<dbReference type="eggNOG" id="COG4715">
    <property type="taxonomic scope" value="Bacteria"/>
</dbReference>
<evidence type="ECO:0000259" key="5">
    <source>
        <dbReference type="PROSITE" id="PS51194"/>
    </source>
</evidence>
<dbReference type="STRING" id="316274.Haur_1766"/>
<dbReference type="Pfam" id="PF00176">
    <property type="entry name" value="SNF2-rel_dom"/>
    <property type="match status" value="1"/>
</dbReference>
<gene>
    <name evidence="6" type="ordered locus">Haur_1766</name>
</gene>
<keyword evidence="6" id="KW-0808">Transferase</keyword>
<dbReference type="GO" id="GO:0004674">
    <property type="term" value="F:protein serine/threonine kinase activity"/>
    <property type="evidence" value="ECO:0007669"/>
    <property type="project" value="UniProtKB-KW"/>
</dbReference>
<keyword evidence="1" id="KW-0378">Hydrolase</keyword>
<dbReference type="InterPro" id="IPR027417">
    <property type="entry name" value="P-loop_NTPase"/>
</dbReference>
<dbReference type="SMART" id="SM00490">
    <property type="entry name" value="HELICc"/>
    <property type="match status" value="1"/>
</dbReference>
<dbReference type="Gene3D" id="3.40.50.300">
    <property type="entry name" value="P-loop containing nucleotide triphosphate hydrolases"/>
    <property type="match status" value="1"/>
</dbReference>
<evidence type="ECO:0000259" key="3">
    <source>
        <dbReference type="PROSITE" id="PS50966"/>
    </source>
</evidence>
<dbReference type="CDD" id="cd18793">
    <property type="entry name" value="SF2_C_SNF"/>
    <property type="match status" value="1"/>
</dbReference>
<keyword evidence="2" id="KW-0862">Zinc</keyword>
<dbReference type="InterPro" id="IPR049730">
    <property type="entry name" value="SNF2/RAD54-like_C"/>
</dbReference>
<feature type="domain" description="Helicase C-terminal" evidence="5">
    <location>
        <begin position="890"/>
        <end position="1049"/>
    </location>
</feature>
<dbReference type="InterPro" id="IPR007527">
    <property type="entry name" value="Znf_SWIM"/>
</dbReference>
<dbReference type="EMBL" id="CP000875">
    <property type="protein sequence ID" value="ABX04409.1"/>
    <property type="molecule type" value="Genomic_DNA"/>
</dbReference>
<dbReference type="FunCoup" id="A9B6V0">
    <property type="interactions" value="299"/>
</dbReference>
<evidence type="ECO:0000259" key="4">
    <source>
        <dbReference type="PROSITE" id="PS51192"/>
    </source>
</evidence>
<dbReference type="SUPFAM" id="SSF52540">
    <property type="entry name" value="P-loop containing nucleoside triphosphate hydrolases"/>
    <property type="match status" value="2"/>
</dbReference>
<feature type="domain" description="Helicase ATP-binding" evidence="4">
    <location>
        <begin position="608"/>
        <end position="768"/>
    </location>
</feature>
<dbReference type="GO" id="GO:0005524">
    <property type="term" value="F:ATP binding"/>
    <property type="evidence" value="ECO:0007669"/>
    <property type="project" value="InterPro"/>
</dbReference>
<proteinExistence type="predicted"/>
<dbReference type="HOGENOM" id="CLU_000315_21_0_0"/>
<evidence type="ECO:0000313" key="7">
    <source>
        <dbReference type="Proteomes" id="UP000000787"/>
    </source>
</evidence>
<dbReference type="SMART" id="SM00487">
    <property type="entry name" value="DEXDc"/>
    <property type="match status" value="1"/>
</dbReference>
<evidence type="ECO:0000256" key="2">
    <source>
        <dbReference type="PROSITE-ProRule" id="PRU00325"/>
    </source>
</evidence>
<keyword evidence="2" id="KW-0479">Metal-binding</keyword>
<dbReference type="KEGG" id="hau:Haur_1766"/>
<accession>A9B6V0</accession>
<dbReference type="eggNOG" id="COG0553">
    <property type="taxonomic scope" value="Bacteria"/>
</dbReference>
<organism evidence="6 7">
    <name type="scientific">Herpetosiphon aurantiacus (strain ATCC 23779 / DSM 785 / 114-95)</name>
    <dbReference type="NCBI Taxonomy" id="316274"/>
    <lineage>
        <taxon>Bacteria</taxon>
        <taxon>Bacillati</taxon>
        <taxon>Chloroflexota</taxon>
        <taxon>Chloroflexia</taxon>
        <taxon>Herpetosiphonales</taxon>
        <taxon>Herpetosiphonaceae</taxon>
        <taxon>Herpetosiphon</taxon>
    </lineage>
</organism>
<dbReference type="Gene3D" id="3.40.50.10810">
    <property type="entry name" value="Tandem AAA-ATPase domain"/>
    <property type="match status" value="1"/>
</dbReference>
<dbReference type="GO" id="GO:0008270">
    <property type="term" value="F:zinc ion binding"/>
    <property type="evidence" value="ECO:0007669"/>
    <property type="project" value="UniProtKB-KW"/>
</dbReference>
<dbReference type="InParanoid" id="A9B6V0"/>
<dbReference type="InterPro" id="IPR013663">
    <property type="entry name" value="Helicase_SWF/SNF/SWI_bac"/>
</dbReference>
<protein>
    <submittedName>
        <fullName evidence="6">Non-specific serine/threonine protein kinase</fullName>
        <ecNumber evidence="6">2.7.11.1</ecNumber>
    </submittedName>
</protein>
<feature type="domain" description="SWIM-type" evidence="3">
    <location>
        <begin position="55"/>
        <end position="92"/>
    </location>
</feature>
<dbReference type="AlphaFoldDB" id="A9B6V0"/>